<accession>A0A7W3J6Y6</accession>
<keyword evidence="1" id="KW-0812">Transmembrane</keyword>
<dbReference type="Proteomes" id="UP000540568">
    <property type="component" value="Unassembled WGS sequence"/>
</dbReference>
<proteinExistence type="predicted"/>
<dbReference type="EMBL" id="JACGWV010000001">
    <property type="protein sequence ID" value="MBA8807406.1"/>
    <property type="molecule type" value="Genomic_DNA"/>
</dbReference>
<dbReference type="AlphaFoldDB" id="A0A7W3J6Y6"/>
<keyword evidence="1" id="KW-0472">Membrane</keyword>
<feature type="transmembrane region" description="Helical" evidence="1">
    <location>
        <begin position="132"/>
        <end position="150"/>
    </location>
</feature>
<evidence type="ECO:0000256" key="1">
    <source>
        <dbReference type="SAM" id="Phobius"/>
    </source>
</evidence>
<evidence type="ECO:0008006" key="4">
    <source>
        <dbReference type="Google" id="ProtNLM"/>
    </source>
</evidence>
<reference evidence="2 3" key="1">
    <citation type="submission" date="2020-07" db="EMBL/GenBank/DDBJ databases">
        <title>Sequencing the genomes of 1000 actinobacteria strains.</title>
        <authorList>
            <person name="Klenk H.-P."/>
        </authorList>
    </citation>
    <scope>NUCLEOTIDE SEQUENCE [LARGE SCALE GENOMIC DNA]</scope>
    <source>
        <strain evidence="2 3">DSM 44121</strain>
    </source>
</reference>
<feature type="transmembrane region" description="Helical" evidence="1">
    <location>
        <begin position="91"/>
        <end position="120"/>
    </location>
</feature>
<dbReference type="RefSeq" id="WP_182614986.1">
    <property type="nucleotide sequence ID" value="NZ_BAAATF010000007.1"/>
</dbReference>
<keyword evidence="1" id="KW-1133">Transmembrane helix</keyword>
<feature type="transmembrane region" description="Helical" evidence="1">
    <location>
        <begin position="170"/>
        <end position="192"/>
    </location>
</feature>
<comment type="caution">
    <text evidence="2">The sequence shown here is derived from an EMBL/GenBank/DDBJ whole genome shotgun (WGS) entry which is preliminary data.</text>
</comment>
<evidence type="ECO:0000313" key="3">
    <source>
        <dbReference type="Proteomes" id="UP000540568"/>
    </source>
</evidence>
<gene>
    <name evidence="2" type="ORF">FHX71_001348</name>
</gene>
<feature type="transmembrane region" description="Helical" evidence="1">
    <location>
        <begin position="12"/>
        <end position="32"/>
    </location>
</feature>
<name>A0A7W3J6Y6_9MICO</name>
<evidence type="ECO:0000313" key="2">
    <source>
        <dbReference type="EMBL" id="MBA8807406.1"/>
    </source>
</evidence>
<sequence>MAQRWFTSQRPDYVVLALAGGVTVVAGAVALVRELAQILPNRDVPVPVALDGVSHELLLSGATGVDGAAGAVAAEATEAVVRVSGLEAVPFALVLAAAVLPLLAMLVVAACFVLLGGSFFRGRFFTRGNLTAVNVAAATLIVTSLLVPSVQGTAASSALVSLGVETGQAFVLGLDLRLLLAGFLLGAVGYAFQRGARLRRDVEGLV</sequence>
<keyword evidence="3" id="KW-1185">Reference proteome</keyword>
<protein>
    <recommendedName>
        <fullName evidence="4">DUF2975 family protein</fullName>
    </recommendedName>
</protein>
<organism evidence="2 3">
    <name type="scientific">Promicromonospora sukumoe</name>
    <dbReference type="NCBI Taxonomy" id="88382"/>
    <lineage>
        <taxon>Bacteria</taxon>
        <taxon>Bacillati</taxon>
        <taxon>Actinomycetota</taxon>
        <taxon>Actinomycetes</taxon>
        <taxon>Micrococcales</taxon>
        <taxon>Promicromonosporaceae</taxon>
        <taxon>Promicromonospora</taxon>
    </lineage>
</organism>